<keyword evidence="2" id="KW-1185">Reference proteome</keyword>
<reference evidence="1" key="1">
    <citation type="submission" date="2021-06" db="EMBL/GenBank/DDBJ databases">
        <title>Genome Sequence of Mortierella hyaline Strain SCG-10, a Cold-Adapted, Nitrate-Reducing Fungus Isolated from Soil in Minnesota, USA.</title>
        <authorList>
            <person name="Aldossari N."/>
        </authorList>
    </citation>
    <scope>NUCLEOTIDE SEQUENCE</scope>
    <source>
        <strain evidence="1">SCG-10</strain>
    </source>
</reference>
<dbReference type="Proteomes" id="UP000707451">
    <property type="component" value="Unassembled WGS sequence"/>
</dbReference>
<protein>
    <submittedName>
        <fullName evidence="1">Uncharacterized protein</fullName>
    </submittedName>
</protein>
<name>A0A9P8BST9_9FUNG</name>
<evidence type="ECO:0000313" key="1">
    <source>
        <dbReference type="EMBL" id="KAG9064272.1"/>
    </source>
</evidence>
<gene>
    <name evidence="1" type="ORF">KI688_003460</name>
</gene>
<dbReference type="EMBL" id="JAHRHY010000014">
    <property type="protein sequence ID" value="KAG9064272.1"/>
    <property type="molecule type" value="Genomic_DNA"/>
</dbReference>
<accession>A0A9P8BST9</accession>
<proteinExistence type="predicted"/>
<dbReference type="AlphaFoldDB" id="A0A9P8BST9"/>
<sequence length="193" mass="21900">MMRRRYLAMRVTGSSSALPLDIEWDLSLHPQTLLALSRYFAGSNLLNTKSGQAVVVNTVEGYARTRWLDVHCESFGSNKGKATMTSLSELKHKDRYKGVRPITMGAYDGQRLVIGTAVADLLSVVVGERINQEDDLENWCVDRIGIVYQLRQLKTKFQEPSTYLFSRASEPLTNMHPCMPYTTYTVFVRIEVE</sequence>
<dbReference type="OrthoDB" id="2250876at2759"/>
<evidence type="ECO:0000313" key="2">
    <source>
        <dbReference type="Proteomes" id="UP000707451"/>
    </source>
</evidence>
<organism evidence="1 2">
    <name type="scientific">Linnemannia hyalina</name>
    <dbReference type="NCBI Taxonomy" id="64524"/>
    <lineage>
        <taxon>Eukaryota</taxon>
        <taxon>Fungi</taxon>
        <taxon>Fungi incertae sedis</taxon>
        <taxon>Mucoromycota</taxon>
        <taxon>Mortierellomycotina</taxon>
        <taxon>Mortierellomycetes</taxon>
        <taxon>Mortierellales</taxon>
        <taxon>Mortierellaceae</taxon>
        <taxon>Linnemannia</taxon>
    </lineage>
</organism>
<comment type="caution">
    <text evidence="1">The sequence shown here is derived from an EMBL/GenBank/DDBJ whole genome shotgun (WGS) entry which is preliminary data.</text>
</comment>